<evidence type="ECO:0000313" key="2">
    <source>
        <dbReference type="EMBL" id="KNC37354.1"/>
    </source>
</evidence>
<dbReference type="GO" id="GO:0005737">
    <property type="term" value="C:cytoplasm"/>
    <property type="evidence" value="ECO:0007669"/>
    <property type="project" value="TreeGrafter"/>
</dbReference>
<name>A0A0L0D110_PLAFA</name>
<feature type="compositionally biased region" description="Low complexity" evidence="1">
    <location>
        <begin position="335"/>
        <end position="354"/>
    </location>
</feature>
<dbReference type="GO" id="GO:0035145">
    <property type="term" value="C:exon-exon junction complex"/>
    <property type="evidence" value="ECO:0007669"/>
    <property type="project" value="TreeGrafter"/>
</dbReference>
<sequence>MSIYQINNLASLLYQLAKYKPQFVIHIIDELYEKIINTLESNDFKQYTFLIQYTHLFADLYNYKILNSTNVLDLLYYLISLTDINICYMHEINYLYPFFLENKKFIEHIKVGIYNIGNVDSEKKKQTCEIYSTDERDEQNTINNKKNVYDDEKCVCEDSFFSYDYYKEDFYKYLFINKNNPIFFHILHDLQNCTFINIKMICIILEKCGKYFNTQLLKYKLNKFLLFFIRFLLVLEPLLPIYIKNITDHVIDYIAQEMKYFKSIEILDKYLFKILNTEYKIYLNAKLKIKDSKNIKKYYITDDDLIFKFDHKHINHENNISSHYKKSHKNDETQNNNNNNNDNNNDNNNNMNKKNYYHNSHFCSTTHSFKTNNTYTIPQYSNNNNQKTLNEQTGLESVNYEQEKLDKEIKHIINQAIHENNKINKESKDVKPRNIKNITLYTNLIKKRDKKNLHV</sequence>
<feature type="region of interest" description="Disordered" evidence="1">
    <location>
        <begin position="325"/>
        <end position="358"/>
    </location>
</feature>
<dbReference type="InterPro" id="IPR039762">
    <property type="entry name" value="Nmd2/UPF2"/>
</dbReference>
<protein>
    <submittedName>
        <fullName evidence="2">Uncharacterized protein</fullName>
    </submittedName>
</protein>
<dbReference type="Proteomes" id="UP000054566">
    <property type="component" value="Unassembled WGS sequence"/>
</dbReference>
<proteinExistence type="predicted"/>
<accession>A0A0L0D110</accession>
<dbReference type="GO" id="GO:0000184">
    <property type="term" value="P:nuclear-transcribed mRNA catabolic process, nonsense-mediated decay"/>
    <property type="evidence" value="ECO:0007669"/>
    <property type="project" value="InterPro"/>
</dbReference>
<dbReference type="OrthoDB" id="27832at2759"/>
<evidence type="ECO:0000313" key="3">
    <source>
        <dbReference type="Proteomes" id="UP000054566"/>
    </source>
</evidence>
<dbReference type="AlphaFoldDB" id="A0A0L0D110"/>
<dbReference type="Gene3D" id="1.25.40.180">
    <property type="match status" value="1"/>
</dbReference>
<reference evidence="3" key="2">
    <citation type="submission" date="2015-07" db="EMBL/GenBank/DDBJ databases">
        <title>The genome sequence of Plasmodium falciparum RAJ116.</title>
        <authorList>
            <consortium name="The Broad Institute Genome Sequencing Platform"/>
            <person name="Volkman S.K."/>
            <person name="Neafsey D.E."/>
            <person name="Dash A.P."/>
            <person name="Chitnis C.E."/>
            <person name="Hartl D.L."/>
            <person name="Young S.K."/>
            <person name="Kodira C.D."/>
            <person name="Zeng Q."/>
            <person name="Koehrsen M."/>
            <person name="Godfrey P."/>
            <person name="Alvarado L."/>
            <person name="Berlin A."/>
            <person name="Borenstein D."/>
            <person name="Chen Z."/>
            <person name="Engels R."/>
            <person name="Freedman E."/>
            <person name="Gellesch M."/>
            <person name="Goldberg J."/>
            <person name="Griggs A."/>
            <person name="Gujja S."/>
            <person name="Heiman D."/>
            <person name="Hepburn T."/>
            <person name="Howarth C."/>
            <person name="Jen D."/>
            <person name="Larson L."/>
            <person name="Lewis B."/>
            <person name="Mehta T."/>
            <person name="Park D."/>
            <person name="Pearson M."/>
            <person name="Roberts A."/>
            <person name="Saif S."/>
            <person name="Shea T."/>
            <person name="Shenoy N."/>
            <person name="Sisk P."/>
            <person name="Stolte C."/>
            <person name="Sykes S."/>
            <person name="Walk T."/>
            <person name="White J."/>
            <person name="Yandava C."/>
            <person name="Wirth D.F."/>
            <person name="Nusbaum C."/>
            <person name="Birren B."/>
        </authorList>
    </citation>
    <scope>NUCLEOTIDE SEQUENCE [LARGE SCALE GENOMIC DNA]</scope>
    <source>
        <strain evidence="3">RAJ116</strain>
    </source>
</reference>
<dbReference type="SUPFAM" id="SSF48371">
    <property type="entry name" value="ARM repeat"/>
    <property type="match status" value="1"/>
</dbReference>
<organism evidence="2 3">
    <name type="scientific">Plasmodium falciparum RAJ116</name>
    <dbReference type="NCBI Taxonomy" id="580058"/>
    <lineage>
        <taxon>Eukaryota</taxon>
        <taxon>Sar</taxon>
        <taxon>Alveolata</taxon>
        <taxon>Apicomplexa</taxon>
        <taxon>Aconoidasida</taxon>
        <taxon>Haemosporida</taxon>
        <taxon>Plasmodiidae</taxon>
        <taxon>Plasmodium</taxon>
        <taxon>Plasmodium (Laverania)</taxon>
    </lineage>
</organism>
<gene>
    <name evidence="2" type="ORF">PFLG_01583</name>
</gene>
<evidence type="ECO:0000256" key="1">
    <source>
        <dbReference type="SAM" id="MobiDB-lite"/>
    </source>
</evidence>
<dbReference type="EMBL" id="GG664484">
    <property type="protein sequence ID" value="KNC37354.1"/>
    <property type="molecule type" value="Genomic_DNA"/>
</dbReference>
<dbReference type="InterPro" id="IPR016024">
    <property type="entry name" value="ARM-type_fold"/>
</dbReference>
<reference evidence="3" key="1">
    <citation type="submission" date="2015-07" db="EMBL/GenBank/DDBJ databases">
        <title>Annotation of Plasmodium falciparum RAJ116.</title>
        <authorList>
            <consortium name="The Broad Institute Genome Sequencing Platform"/>
            <person name="Volkman S.K."/>
            <person name="Neafsey D.E."/>
            <person name="Dash A.P."/>
            <person name="Chitnis C.E."/>
            <person name="Hartl D.L."/>
            <person name="Young S.K."/>
            <person name="Zeng Q."/>
            <person name="Koehrsen M."/>
            <person name="Alvarado L."/>
            <person name="Berlin A."/>
            <person name="Borenstein D."/>
            <person name="Chapman S.B."/>
            <person name="Chen Z."/>
            <person name="Engels R."/>
            <person name="Freedman E."/>
            <person name="Gellesch M."/>
            <person name="Goldberg J."/>
            <person name="Griggs A."/>
            <person name="Gujja S."/>
            <person name="Heilman E.R."/>
            <person name="Heiman D.I."/>
            <person name="Howarth C."/>
            <person name="Jen D."/>
            <person name="Larson L."/>
            <person name="Mehta T."/>
            <person name="Neiman D."/>
            <person name="Park D."/>
            <person name="Pearson M."/>
            <person name="Roberts A."/>
            <person name="Saif S."/>
            <person name="Shea T."/>
            <person name="Shenoy N."/>
            <person name="Sisk P."/>
            <person name="Stolte C."/>
            <person name="Sykes S."/>
            <person name="Walk T."/>
            <person name="White J."/>
            <person name="Yandava C."/>
            <person name="Haas B."/>
            <person name="Henn M.R."/>
            <person name="Nusbaum C."/>
            <person name="Birren B."/>
        </authorList>
    </citation>
    <scope>NUCLEOTIDE SEQUENCE [LARGE SCALE GENOMIC DNA]</scope>
    <source>
        <strain evidence="3">RAJ116</strain>
    </source>
</reference>
<dbReference type="PANTHER" id="PTHR12839">
    <property type="entry name" value="NONSENSE-MEDIATED MRNA DECAY PROTEIN 2 UP-FRAMESHIFT SUPPRESSOR 2"/>
    <property type="match status" value="1"/>
</dbReference>
<dbReference type="PANTHER" id="PTHR12839:SF7">
    <property type="entry name" value="REGULATOR OF NONSENSE TRANSCRIPTS 2"/>
    <property type="match status" value="1"/>
</dbReference>